<dbReference type="Proteomes" id="UP000540929">
    <property type="component" value="Unassembled WGS sequence"/>
</dbReference>
<evidence type="ECO:0000313" key="1">
    <source>
        <dbReference type="EMBL" id="NYH24680.1"/>
    </source>
</evidence>
<dbReference type="RefSeq" id="WP_179744749.1">
    <property type="nucleotide sequence ID" value="NZ_JACCAS010000001.1"/>
</dbReference>
<name>A0A7Z0B9D9_9BURK</name>
<sequence>MRRYSRVREKLLNALHRLATREGDVRERLRAAHWPLNQLTAQELPPELLEDWESIMHRLTRKGPERDAAGDVLNSALEHTMQSIRNSTGRAIANDIYRLYMAFVTARGL</sequence>
<comment type="caution">
    <text evidence="1">The sequence shown here is derived from an EMBL/GenBank/DDBJ whole genome shotgun (WGS) entry which is preliminary data.</text>
</comment>
<dbReference type="AlphaFoldDB" id="A0A7Z0B9D9"/>
<dbReference type="EMBL" id="JACCAS010000001">
    <property type="protein sequence ID" value="NYH24680.1"/>
    <property type="molecule type" value="Genomic_DNA"/>
</dbReference>
<evidence type="ECO:0000313" key="2">
    <source>
        <dbReference type="Proteomes" id="UP000540929"/>
    </source>
</evidence>
<protein>
    <submittedName>
        <fullName evidence="1">Uncharacterized protein</fullName>
    </submittedName>
</protein>
<accession>A0A7Z0B9D9</accession>
<organism evidence="1 2">
    <name type="scientific">Paraburkholderia bryophila</name>
    <dbReference type="NCBI Taxonomy" id="420952"/>
    <lineage>
        <taxon>Bacteria</taxon>
        <taxon>Pseudomonadati</taxon>
        <taxon>Pseudomonadota</taxon>
        <taxon>Betaproteobacteria</taxon>
        <taxon>Burkholderiales</taxon>
        <taxon>Burkholderiaceae</taxon>
        <taxon>Paraburkholderia</taxon>
    </lineage>
</organism>
<proteinExistence type="predicted"/>
<gene>
    <name evidence="1" type="ORF">GGD40_004159</name>
</gene>
<reference evidence="1 2" key="1">
    <citation type="submission" date="2020-07" db="EMBL/GenBank/DDBJ databases">
        <title>Exploring microbial biodiversity for novel pathways involved in the catabolism of aromatic compounds derived from lignin.</title>
        <authorList>
            <person name="Elkins J."/>
        </authorList>
    </citation>
    <scope>NUCLEOTIDE SEQUENCE [LARGE SCALE GENOMIC DNA]</scope>
    <source>
        <strain evidence="1 2">H2C3C</strain>
    </source>
</reference>
<keyword evidence="2" id="KW-1185">Reference proteome</keyword>